<name>A0AA39PSD9_9AGAR</name>
<gene>
    <name evidence="1" type="ORF">EDD18DRAFT_1110016</name>
</gene>
<dbReference type="Proteomes" id="UP001175228">
    <property type="component" value="Unassembled WGS sequence"/>
</dbReference>
<protein>
    <submittedName>
        <fullName evidence="1">Uncharacterized protein</fullName>
    </submittedName>
</protein>
<reference evidence="1" key="1">
    <citation type="submission" date="2023-06" db="EMBL/GenBank/DDBJ databases">
        <authorList>
            <consortium name="Lawrence Berkeley National Laboratory"/>
            <person name="Ahrendt S."/>
            <person name="Sahu N."/>
            <person name="Indic B."/>
            <person name="Wong-Bajracharya J."/>
            <person name="Merenyi Z."/>
            <person name="Ke H.-M."/>
            <person name="Monk M."/>
            <person name="Kocsube S."/>
            <person name="Drula E."/>
            <person name="Lipzen A."/>
            <person name="Balint B."/>
            <person name="Henrissat B."/>
            <person name="Andreopoulos B."/>
            <person name="Martin F.M."/>
            <person name="Harder C.B."/>
            <person name="Rigling D."/>
            <person name="Ford K.L."/>
            <person name="Foster G.D."/>
            <person name="Pangilinan J."/>
            <person name="Papanicolaou A."/>
            <person name="Barry K."/>
            <person name="LaButti K."/>
            <person name="Viragh M."/>
            <person name="Koriabine M."/>
            <person name="Yan M."/>
            <person name="Riley R."/>
            <person name="Champramary S."/>
            <person name="Plett K.L."/>
            <person name="Tsai I.J."/>
            <person name="Slot J."/>
            <person name="Sipos G."/>
            <person name="Plett J."/>
            <person name="Nagy L.G."/>
            <person name="Grigoriev I.V."/>
        </authorList>
    </citation>
    <scope>NUCLEOTIDE SEQUENCE</scope>
    <source>
        <strain evidence="1">HWK02</strain>
    </source>
</reference>
<keyword evidence="2" id="KW-1185">Reference proteome</keyword>
<sequence>MSRVDFAVDIGMGVARQSRDFFAAYIGDSLSERKISLGSHFMTTRRMVDASALVETLELRHRRGLGGGRIVEIMLRIPTSTILVPNAHRQTAARTDTGLPVIAPTQGSDRHGYEWRPRIYSCLIENTTGICSPRFWLYAPASTRRQCKTRPQSTSPPSRATTIRLSLPPKITSTAPNNENLPVPSETPRNVVREENVFGRGGKNGTVSLLGNWESALLNEGLCYQTRVLVSSSFRAYVPSTFR</sequence>
<evidence type="ECO:0000313" key="2">
    <source>
        <dbReference type="Proteomes" id="UP001175228"/>
    </source>
</evidence>
<proteinExistence type="predicted"/>
<evidence type="ECO:0000313" key="1">
    <source>
        <dbReference type="EMBL" id="KAK0489667.1"/>
    </source>
</evidence>
<organism evidence="1 2">
    <name type="scientific">Armillaria luteobubalina</name>
    <dbReference type="NCBI Taxonomy" id="153913"/>
    <lineage>
        <taxon>Eukaryota</taxon>
        <taxon>Fungi</taxon>
        <taxon>Dikarya</taxon>
        <taxon>Basidiomycota</taxon>
        <taxon>Agaricomycotina</taxon>
        <taxon>Agaricomycetes</taxon>
        <taxon>Agaricomycetidae</taxon>
        <taxon>Agaricales</taxon>
        <taxon>Marasmiineae</taxon>
        <taxon>Physalacriaceae</taxon>
        <taxon>Armillaria</taxon>
    </lineage>
</organism>
<dbReference type="EMBL" id="JAUEPU010000037">
    <property type="protein sequence ID" value="KAK0489667.1"/>
    <property type="molecule type" value="Genomic_DNA"/>
</dbReference>
<accession>A0AA39PSD9</accession>
<comment type="caution">
    <text evidence="1">The sequence shown here is derived from an EMBL/GenBank/DDBJ whole genome shotgun (WGS) entry which is preliminary data.</text>
</comment>
<dbReference type="AlphaFoldDB" id="A0AA39PSD9"/>